<feature type="transmembrane region" description="Helical" evidence="1">
    <location>
        <begin position="358"/>
        <end position="377"/>
    </location>
</feature>
<name>A0AAU8CPG1_9HYPH</name>
<feature type="transmembrane region" description="Helical" evidence="1">
    <location>
        <begin position="291"/>
        <end position="308"/>
    </location>
</feature>
<dbReference type="Pfam" id="PF01757">
    <property type="entry name" value="Acyl_transf_3"/>
    <property type="match status" value="1"/>
</dbReference>
<keyword evidence="1" id="KW-0472">Membrane</keyword>
<dbReference type="EC" id="2.3.1.-" evidence="4"/>
<feature type="transmembrane region" description="Helical" evidence="1">
    <location>
        <begin position="227"/>
        <end position="246"/>
    </location>
</feature>
<dbReference type="InterPro" id="IPR050879">
    <property type="entry name" value="Acyltransferase_3"/>
</dbReference>
<dbReference type="GO" id="GO:0016747">
    <property type="term" value="F:acyltransferase activity, transferring groups other than amino-acyl groups"/>
    <property type="evidence" value="ECO:0007669"/>
    <property type="project" value="InterPro"/>
</dbReference>
<evidence type="ECO:0000259" key="2">
    <source>
        <dbReference type="Pfam" id="PF01757"/>
    </source>
</evidence>
<feature type="transmembrane region" description="Helical" evidence="1">
    <location>
        <begin position="79"/>
        <end position="98"/>
    </location>
</feature>
<feature type="transmembrane region" description="Helical" evidence="1">
    <location>
        <begin position="149"/>
        <end position="167"/>
    </location>
</feature>
<accession>A0AAU8CPG1</accession>
<keyword evidence="1" id="KW-0812">Transmembrane</keyword>
<dbReference type="RefSeq" id="WP_353644250.1">
    <property type="nucleotide sequence ID" value="NZ_CP159253.1"/>
</dbReference>
<evidence type="ECO:0000313" key="4">
    <source>
        <dbReference type="EMBL" id="XCG48216.1"/>
    </source>
</evidence>
<dbReference type="GO" id="GO:0016020">
    <property type="term" value="C:membrane"/>
    <property type="evidence" value="ECO:0007669"/>
    <property type="project" value="TreeGrafter"/>
</dbReference>
<dbReference type="SUPFAM" id="SSF52266">
    <property type="entry name" value="SGNH hydrolase"/>
    <property type="match status" value="1"/>
</dbReference>
<dbReference type="GO" id="GO:0009103">
    <property type="term" value="P:lipopolysaccharide biosynthetic process"/>
    <property type="evidence" value="ECO:0007669"/>
    <property type="project" value="TreeGrafter"/>
</dbReference>
<proteinExistence type="predicted"/>
<protein>
    <submittedName>
        <fullName evidence="4">Acyltransferase family protein</fullName>
        <ecNumber evidence="4">2.3.1.-</ecNumber>
    </submittedName>
</protein>
<keyword evidence="4" id="KW-0808">Transferase</keyword>
<evidence type="ECO:0000259" key="3">
    <source>
        <dbReference type="Pfam" id="PF19040"/>
    </source>
</evidence>
<dbReference type="AlphaFoldDB" id="A0AAU8CPG1"/>
<feature type="domain" description="SGNH" evidence="3">
    <location>
        <begin position="413"/>
        <end position="662"/>
    </location>
</feature>
<keyword evidence="4" id="KW-0012">Acyltransferase</keyword>
<dbReference type="Pfam" id="PF19040">
    <property type="entry name" value="SGNH"/>
    <property type="match status" value="1"/>
</dbReference>
<dbReference type="InterPro" id="IPR002656">
    <property type="entry name" value="Acyl_transf_3_dom"/>
</dbReference>
<dbReference type="PANTHER" id="PTHR23028:SF53">
    <property type="entry name" value="ACYL_TRANSF_3 DOMAIN-CONTAINING PROTEIN"/>
    <property type="match status" value="1"/>
</dbReference>
<sequence length="692" mass="76570">MISGGPDGPFRGDIEGLRAVAVLSVTLFHFDFLIFEGGFVGVDIFFVISGYLITGKIIGDLRAGNFSFLEFYKARVRRILPASLITILVTVFFGAIIFPPTLFEELGKSAVWSLLFAANIFFSGAAGYFDPSALERPLLHYWSLAVEEQFYFVWPAVIVASVALFGLRRWPFVLIVVLVLLIGLSEAWISYDRNEAYYQSPPRFFEFLVGALILVFMPFAPKLPRAAVDVIFLLGLAGVAASVLLYSETLRFPGVLALPVTAATGALIFAGKESRFRVILANNGMRFVGRISYSLYLVHWPVVVYYKYVAGEELSPVEQGGLLLASVCLAWLLWYFVEVPFRRPGWKNQTVTSKRRPYAAIAALFCAAMIPSVAAYASGGMTWRLQSESVALHREVLDGNGVGSKCVTSGLPRGYDCAFGDVNRATPYLLLIGDSHSTRLRTPLWRMLDPIKEKGLARSINGCIPMLGGSVIHERNSKWFQSCTQRVSRALKFAVEDQDAKVVVLAARWSLYASNIRLGESASKGRLFLGTTADDERSNKRSETVFRYRMLGTVKRLVDAGKKVVLIGQVPNVGFDLQRCLLSPIGPFLPECEPRSREQVDSDLRFTNTVLNGIALKFPDQVLFVDPTDAFCNVTTCGHSSPEGQLLYVDNNHINRHGAARLFATALEKIAPFIRPVESATPVVFDETAKRL</sequence>
<dbReference type="EMBL" id="CP159253">
    <property type="protein sequence ID" value="XCG48216.1"/>
    <property type="molecule type" value="Genomic_DNA"/>
</dbReference>
<feature type="transmembrane region" description="Helical" evidence="1">
    <location>
        <begin position="42"/>
        <end position="59"/>
    </location>
</feature>
<feature type="transmembrane region" description="Helical" evidence="1">
    <location>
        <begin position="252"/>
        <end position="270"/>
    </location>
</feature>
<feature type="transmembrane region" description="Helical" evidence="1">
    <location>
        <begin position="320"/>
        <end position="337"/>
    </location>
</feature>
<dbReference type="InterPro" id="IPR043968">
    <property type="entry name" value="SGNH"/>
</dbReference>
<dbReference type="PANTHER" id="PTHR23028">
    <property type="entry name" value="ACETYLTRANSFERASE"/>
    <property type="match status" value="1"/>
</dbReference>
<evidence type="ECO:0000256" key="1">
    <source>
        <dbReference type="SAM" id="Phobius"/>
    </source>
</evidence>
<feature type="domain" description="Acyltransferase 3" evidence="2">
    <location>
        <begin position="13"/>
        <end position="334"/>
    </location>
</feature>
<gene>
    <name evidence="4" type="ORF">ABVK50_23710</name>
</gene>
<organism evidence="4">
    <name type="scientific">Mesorhizobium sp. WSM2240</name>
    <dbReference type="NCBI Taxonomy" id="3228851"/>
    <lineage>
        <taxon>Bacteria</taxon>
        <taxon>Pseudomonadati</taxon>
        <taxon>Pseudomonadota</taxon>
        <taxon>Alphaproteobacteria</taxon>
        <taxon>Hyphomicrobiales</taxon>
        <taxon>Phyllobacteriaceae</taxon>
        <taxon>Mesorhizobium</taxon>
    </lineage>
</organism>
<reference evidence="4" key="1">
    <citation type="submission" date="2024-06" db="EMBL/GenBank/DDBJ databases">
        <title>Mesorhizobium karijinii sp. nov., a symbiont of the iconic Swainsona formosa from arid Australia.</title>
        <authorList>
            <person name="Hill Y.J."/>
            <person name="Watkin E.L.J."/>
            <person name="O'Hara G.W."/>
            <person name="Terpolilli J."/>
            <person name="Tye M.L."/>
            <person name="Kohlmeier M.G."/>
        </authorList>
    </citation>
    <scope>NUCLEOTIDE SEQUENCE</scope>
    <source>
        <strain evidence="4">WSM2240</strain>
    </source>
</reference>
<keyword evidence="1" id="KW-1133">Transmembrane helix</keyword>
<feature type="transmembrane region" description="Helical" evidence="1">
    <location>
        <begin position="203"/>
        <end position="220"/>
    </location>
</feature>
<feature type="transmembrane region" description="Helical" evidence="1">
    <location>
        <begin position="172"/>
        <end position="191"/>
    </location>
</feature>